<sequence length="71" mass="8147">MWQRIKAMVSRGIAYYDKWCQQMGLTAENRRSCAPVRYDDDDPRHPTYHRNNGVSDGGKPSSSCNKENPPC</sequence>
<name>A0AAW7Y3V4_9GAMM</name>
<gene>
    <name evidence="2" type="ORF">Q4568_12075</name>
</gene>
<feature type="compositionally biased region" description="Polar residues" evidence="1">
    <location>
        <begin position="49"/>
        <end position="71"/>
    </location>
</feature>
<protein>
    <recommendedName>
        <fullName evidence="4">DUF5363 domain-containing protein</fullName>
    </recommendedName>
</protein>
<evidence type="ECO:0000313" key="3">
    <source>
        <dbReference type="Proteomes" id="UP001170624"/>
    </source>
</evidence>
<evidence type="ECO:0000313" key="2">
    <source>
        <dbReference type="EMBL" id="MDO6543276.1"/>
    </source>
</evidence>
<feature type="region of interest" description="Disordered" evidence="1">
    <location>
        <begin position="31"/>
        <end position="71"/>
    </location>
</feature>
<dbReference type="EMBL" id="JAUOPU010000011">
    <property type="protein sequence ID" value="MDO6543276.1"/>
    <property type="molecule type" value="Genomic_DNA"/>
</dbReference>
<dbReference type="Proteomes" id="UP001170624">
    <property type="component" value="Unassembled WGS sequence"/>
</dbReference>
<dbReference type="AlphaFoldDB" id="A0AAW7Y3V4"/>
<reference evidence="2" key="1">
    <citation type="submission" date="2023-07" db="EMBL/GenBank/DDBJ databases">
        <title>Genome content predicts the carbon catabolic preferences of heterotrophic bacteria.</title>
        <authorList>
            <person name="Gralka M."/>
        </authorList>
    </citation>
    <scope>NUCLEOTIDE SEQUENCE</scope>
    <source>
        <strain evidence="2">G2M05</strain>
    </source>
</reference>
<organism evidence="2 3">
    <name type="scientific">Photobacterium sanguinicancri</name>
    <dbReference type="NCBI Taxonomy" id="875932"/>
    <lineage>
        <taxon>Bacteria</taxon>
        <taxon>Pseudomonadati</taxon>
        <taxon>Pseudomonadota</taxon>
        <taxon>Gammaproteobacteria</taxon>
        <taxon>Vibrionales</taxon>
        <taxon>Vibrionaceae</taxon>
        <taxon>Photobacterium</taxon>
    </lineage>
</organism>
<comment type="caution">
    <text evidence="2">The sequence shown here is derived from an EMBL/GenBank/DDBJ whole genome shotgun (WGS) entry which is preliminary data.</text>
</comment>
<accession>A0AAW7Y3V4</accession>
<dbReference type="RefSeq" id="WP_303499768.1">
    <property type="nucleotide sequence ID" value="NZ_JAUOPU010000011.1"/>
</dbReference>
<evidence type="ECO:0008006" key="4">
    <source>
        <dbReference type="Google" id="ProtNLM"/>
    </source>
</evidence>
<proteinExistence type="predicted"/>
<evidence type="ECO:0000256" key="1">
    <source>
        <dbReference type="SAM" id="MobiDB-lite"/>
    </source>
</evidence>